<dbReference type="SMR" id="A0A8D0V5S1"/>
<dbReference type="PRINTS" id="PR00722">
    <property type="entry name" value="CHYMOTRYPSIN"/>
</dbReference>
<feature type="domain" description="Peptidase S1" evidence="6">
    <location>
        <begin position="53"/>
        <end position="287"/>
    </location>
</feature>
<dbReference type="GO" id="GO:0004252">
    <property type="term" value="F:serine-type endopeptidase activity"/>
    <property type="evidence" value="ECO:0007669"/>
    <property type="project" value="InterPro"/>
</dbReference>
<dbReference type="Ensembl" id="ENSSSCT00015107664.1">
    <property type="protein sequence ID" value="ENSSSCP00015045514.1"/>
    <property type="gene ID" value="ENSSSCG00015079376.1"/>
</dbReference>
<accession>A0A8D0V5S1</accession>
<evidence type="ECO:0000256" key="1">
    <source>
        <dbReference type="ARBA" id="ARBA00022670"/>
    </source>
</evidence>
<dbReference type="Proteomes" id="UP000694570">
    <property type="component" value="Unplaced"/>
</dbReference>
<keyword evidence="2" id="KW-0378">Hydrolase</keyword>
<keyword evidence="5" id="KW-1015">Disulfide bond</keyword>
<evidence type="ECO:0000256" key="4">
    <source>
        <dbReference type="ARBA" id="ARBA00023145"/>
    </source>
</evidence>
<keyword evidence="4" id="KW-0865">Zymogen</keyword>
<evidence type="ECO:0000313" key="7">
    <source>
        <dbReference type="Ensembl" id="ENSSSCP00030001006.1"/>
    </source>
</evidence>
<dbReference type="AlphaFoldDB" id="A0A8D0V5S1"/>
<organism evidence="7 8">
    <name type="scientific">Sus scrofa</name>
    <name type="common">Pig</name>
    <dbReference type="NCBI Taxonomy" id="9823"/>
    <lineage>
        <taxon>Eukaryota</taxon>
        <taxon>Metazoa</taxon>
        <taxon>Chordata</taxon>
        <taxon>Craniata</taxon>
        <taxon>Vertebrata</taxon>
        <taxon>Euteleostomi</taxon>
        <taxon>Mammalia</taxon>
        <taxon>Eutheria</taxon>
        <taxon>Laurasiatheria</taxon>
        <taxon>Artiodactyla</taxon>
        <taxon>Suina</taxon>
        <taxon>Suidae</taxon>
        <taxon>Sus</taxon>
    </lineage>
</organism>
<dbReference type="GeneID" id="100621609"/>
<dbReference type="CTD" id="1506"/>
<dbReference type="InterPro" id="IPR001314">
    <property type="entry name" value="Peptidase_S1A"/>
</dbReference>
<dbReference type="Ensembl" id="ENSSSCT00050071525.1">
    <property type="protein sequence ID" value="ENSSSCP00050030767.1"/>
    <property type="gene ID" value="ENSSSCG00050052510.1"/>
</dbReference>
<keyword evidence="1" id="KW-0645">Protease</keyword>
<dbReference type="RefSeq" id="XP_020949775.1">
    <property type="nucleotide sequence ID" value="XM_021094116.1"/>
</dbReference>
<evidence type="ECO:0000256" key="5">
    <source>
        <dbReference type="ARBA" id="ARBA00023157"/>
    </source>
</evidence>
<dbReference type="KEGG" id="ssc:100621609"/>
<name>A0A8D0V5S1_PIG</name>
<evidence type="ECO:0000259" key="6">
    <source>
        <dbReference type="PROSITE" id="PS50240"/>
    </source>
</evidence>
<evidence type="ECO:0000256" key="3">
    <source>
        <dbReference type="ARBA" id="ARBA00022825"/>
    </source>
</evidence>
<dbReference type="CDD" id="cd00190">
    <property type="entry name" value="Tryp_SPc"/>
    <property type="match status" value="1"/>
</dbReference>
<dbReference type="FunFam" id="2.40.10.10:FF:000176">
    <property type="entry name" value="Chymotrypsinogen A"/>
    <property type="match status" value="1"/>
</dbReference>
<dbReference type="InterPro" id="IPR033116">
    <property type="entry name" value="TRYPSIN_SER"/>
</dbReference>
<dbReference type="GO" id="GO:0006508">
    <property type="term" value="P:proteolysis"/>
    <property type="evidence" value="ECO:0007669"/>
    <property type="project" value="UniProtKB-KW"/>
</dbReference>
<reference evidence="7" key="1">
    <citation type="submission" date="2025-05" db="UniProtKB">
        <authorList>
            <consortium name="Ensembl"/>
        </authorList>
    </citation>
    <scope>IDENTIFICATION</scope>
</reference>
<dbReference type="Ensembl" id="ENSSSCT00060107934.1">
    <property type="protein sequence ID" value="ENSSSCP00060047974.1"/>
    <property type="gene ID" value="ENSSSCG00060078215.1"/>
</dbReference>
<dbReference type="PROSITE" id="PS50240">
    <property type="entry name" value="TRYPSIN_DOM"/>
    <property type="match status" value="1"/>
</dbReference>
<keyword evidence="3" id="KW-0720">Serine protease</keyword>
<dbReference type="InterPro" id="IPR043504">
    <property type="entry name" value="Peptidase_S1_PA_chymotrypsin"/>
</dbReference>
<dbReference type="Proteomes" id="UP000694726">
    <property type="component" value="Unplaced"/>
</dbReference>
<dbReference type="Proteomes" id="UP000694723">
    <property type="component" value="Unplaced"/>
</dbReference>
<sequence length="289" mass="31116">MARLRRSCHQTGAELQPADCQWRERSARLLALAGVPAGQQRLPLLRWFPHQPVLGGHRCPLQCRVSASPLPALPQPPPPTSLPWRPLSCHSALPVAAQPHSHCSPGRHFVILGEYDLSSSTEPLQVLSISQAITHPSWNPTTMNNDLTLLKLASPAQYTTRISPVCLASSNEALPEGLTCVTTGWGRLSGVGNVTPARLQQAVLPLVTVSQCQQYWGSRITNSMICAGASGASSCQGDSGGPLVCQKGNTWVLIGIVSWGTSNCNVYAPAVYTRVSKFNTWINQVIAYN</sequence>
<dbReference type="OrthoDB" id="5918597at2759"/>
<dbReference type="SMART" id="SM00020">
    <property type="entry name" value="Tryp_SPc"/>
    <property type="match status" value="1"/>
</dbReference>
<dbReference type="InterPro" id="IPR009003">
    <property type="entry name" value="Peptidase_S1_PA"/>
</dbReference>
<proteinExistence type="predicted"/>
<evidence type="ECO:0000313" key="8">
    <source>
        <dbReference type="Proteomes" id="UP000694570"/>
    </source>
</evidence>
<protein>
    <submittedName>
        <fullName evidence="7">Chymotrypsin like</fullName>
    </submittedName>
</protein>
<dbReference type="Ensembl" id="ENSSSCT00030002527.1">
    <property type="protein sequence ID" value="ENSSSCP00030001006.1"/>
    <property type="gene ID" value="ENSSSCG00030001943.1"/>
</dbReference>
<dbReference type="Proteomes" id="UP000694571">
    <property type="component" value="Unplaced"/>
</dbReference>
<evidence type="ECO:0000256" key="2">
    <source>
        <dbReference type="ARBA" id="ARBA00022801"/>
    </source>
</evidence>
<dbReference type="SUPFAM" id="SSF50494">
    <property type="entry name" value="Trypsin-like serine proteases"/>
    <property type="match status" value="1"/>
</dbReference>
<gene>
    <name evidence="7" type="primary">CTRL</name>
</gene>
<dbReference type="PANTHER" id="PTHR24250">
    <property type="entry name" value="CHYMOTRYPSIN-RELATED"/>
    <property type="match status" value="1"/>
</dbReference>
<dbReference type="Pfam" id="PF00089">
    <property type="entry name" value="Trypsin"/>
    <property type="match status" value="1"/>
</dbReference>
<dbReference type="PANTHER" id="PTHR24250:SF66">
    <property type="entry name" value="CHYMOTRYPSIN-LIKE PROTEASE CTRL-1"/>
    <property type="match status" value="1"/>
</dbReference>
<dbReference type="Gene3D" id="2.40.10.10">
    <property type="entry name" value="Trypsin-like serine proteases"/>
    <property type="match status" value="1"/>
</dbReference>
<dbReference type="PROSITE" id="PS00135">
    <property type="entry name" value="TRYPSIN_SER"/>
    <property type="match status" value="1"/>
</dbReference>
<dbReference type="InterPro" id="IPR001254">
    <property type="entry name" value="Trypsin_dom"/>
</dbReference>